<dbReference type="Gene3D" id="3.80.10.10">
    <property type="entry name" value="Ribonuclease Inhibitor"/>
    <property type="match status" value="1"/>
</dbReference>
<dbReference type="Pfam" id="PF05729">
    <property type="entry name" value="NACHT"/>
    <property type="match status" value="1"/>
</dbReference>
<keyword evidence="2" id="KW-0067">ATP-binding</keyword>
<evidence type="ECO:0000313" key="4">
    <source>
        <dbReference type="EMBL" id="BFP54336.1"/>
    </source>
</evidence>
<dbReference type="InterPro" id="IPR007111">
    <property type="entry name" value="NACHT_NTPase"/>
</dbReference>
<dbReference type="SUPFAM" id="SSF52540">
    <property type="entry name" value="P-loop containing nucleoside triphosphate hydrolases"/>
    <property type="match status" value="1"/>
</dbReference>
<dbReference type="RefSeq" id="WP_408054054.1">
    <property type="nucleotide sequence ID" value="NZ_AP035884.1"/>
</dbReference>
<dbReference type="InterPro" id="IPR032675">
    <property type="entry name" value="LRR_dom_sf"/>
</dbReference>
<feature type="domain" description="NACHT" evidence="3">
    <location>
        <begin position="294"/>
        <end position="631"/>
    </location>
</feature>
<dbReference type="PANTHER" id="PTHR46844:SF1">
    <property type="entry name" value="SLR5058 PROTEIN"/>
    <property type="match status" value="1"/>
</dbReference>
<proteinExistence type="predicted"/>
<dbReference type="SUPFAM" id="SSF50494">
    <property type="entry name" value="Trypsin-like serine proteases"/>
    <property type="match status" value="1"/>
</dbReference>
<dbReference type="Gene3D" id="2.40.10.10">
    <property type="entry name" value="Trypsin-like serine proteases"/>
    <property type="match status" value="1"/>
</dbReference>
<name>A0AB33KGH2_9ACTN</name>
<accession>A0AB33KGH2</accession>
<evidence type="ECO:0000256" key="2">
    <source>
        <dbReference type="ARBA" id="ARBA00022840"/>
    </source>
</evidence>
<dbReference type="InterPro" id="IPR027417">
    <property type="entry name" value="P-loop_NTPase"/>
</dbReference>
<dbReference type="GO" id="GO:0005524">
    <property type="term" value="F:ATP binding"/>
    <property type="evidence" value="ECO:0007669"/>
    <property type="project" value="UniProtKB-KW"/>
</dbReference>
<dbReference type="Pfam" id="PF13365">
    <property type="entry name" value="Trypsin_2"/>
    <property type="match status" value="1"/>
</dbReference>
<keyword evidence="1" id="KW-0547">Nucleotide-binding</keyword>
<sequence length="1090" mass="119716">MSPPLVHPADRTVVVSAIQQGSGVLLTDRLVLTCAHVVKSGSVLIAHPAVSDRVRATVTWIDYRLDVALLEAVEPVRPVPPVRLGVVDTRQAIPDCEITGFPRVQRYGRDQRLEADQYTATVLPLAGRVRDLLVCDLDGPPGARPDDEPAALSGLSGGPVFMGDVLLGIARQVPRQRDGRRVECVPLAPVLAAQPFRLVCRRAGVDLREERVHGSFPRDLRYEAEYAQALGVAYRRTKIFGLDELSRHEAEWDLDTAYLSLEAQAQDRAAQHRGMAEAAPPLPQRIDALLADRPRVLLRGEAGAGKTTLLWWLAAHASARTLGDALAPLNGLIPFVVPLRTLRARGVTFPGPAELQGAAGLVIDTAPEGWAGRVLESGRALLLVDGLDEVPPEEREQAHTWLSQLLTRYPDTRCVATVRPLAVEPDWLRSEGFAELRLLPMRNEDIQAFVASWHRTARLSEEDDAGRLDELERDLAHQFDQNSTLRDLARTPLLCAVVCALHRRRDGFLPETRWQLYRSALEMLLGHRDHRRRIGNPEGIDLDVEESTQLLQRIAVWLVREGQSEFTRDQALRQLDRALAGMERVRAQGPPEKILTHLLNRSGLLQEHTDAAYQFIHRTFQDYLAAKELVEDDHLGELLRHADDEPWQDVILLASGHCGRRELGLLVSGLLDAGERCEPGSVERTDLHVLAALCAQHAAWLNGAVRDRVRVSVARLFPTHSADQLNTLARLGQDALAVLPQPGDVPVDSAIAEQAVLLLGLIGGAQAIPVARDWARAHPGLGKTMADCWEAFPPEAFAVEVLSHYCLAGASITITDSQRLKALRHLPSADYLSFGGDISEAELGEVLGGRSLEFLFLAENHRFSDLSVLNGCGETLRHLFFRWCPQIKDLRPLQALSALMTLRLDATHLPPALLGPLADIPALTALWLVCPDVRKLSELPAHRQVTRLAVETEHPLALDALHAWPALTSLELSGTHASLDTLADLRAHPRITRLELTEFPWGSPATVPVDAPSVTELTLPSPPRGENLASVRHSFPALGHLVLLVRDTTEVLDLTTLHAWPGLRATVAGTHVPKLVGAAELGDRLKIDIS</sequence>
<dbReference type="InterPro" id="IPR009003">
    <property type="entry name" value="Peptidase_S1_PA"/>
</dbReference>
<evidence type="ECO:0000259" key="3">
    <source>
        <dbReference type="PROSITE" id="PS50837"/>
    </source>
</evidence>
<reference evidence="4" key="1">
    <citation type="submission" date="2024-07" db="EMBL/GenBank/DDBJ databases">
        <title>Complete genome sequences of cellulolytic bacteria, Kitasatospora sp. CMC57 and Streptomyces sp. CMC78, isolated from Japanese agricultural soil.</title>
        <authorList>
            <person name="Hashimoto T."/>
            <person name="Ito M."/>
            <person name="Iwamoto M."/>
            <person name="Fukahori D."/>
            <person name="Shoda T."/>
            <person name="Sakoda M."/>
            <person name="Morohoshi T."/>
            <person name="Mitsuboshi M."/>
            <person name="Nishizawa T."/>
        </authorList>
    </citation>
    <scope>NUCLEOTIDE SEQUENCE</scope>
    <source>
        <strain evidence="4">CMC78</strain>
    </source>
</reference>
<dbReference type="KEGG" id="stcm:SCMC78_41430"/>
<organism evidence="4">
    <name type="scientific">Streptomyces sp. CMC78</name>
    <dbReference type="NCBI Taxonomy" id="3231512"/>
    <lineage>
        <taxon>Bacteria</taxon>
        <taxon>Bacillati</taxon>
        <taxon>Actinomycetota</taxon>
        <taxon>Actinomycetes</taxon>
        <taxon>Kitasatosporales</taxon>
        <taxon>Streptomycetaceae</taxon>
        <taxon>Streptomyces</taxon>
    </lineage>
</organism>
<dbReference type="AlphaFoldDB" id="A0AB33KGH2"/>
<dbReference type="InterPro" id="IPR043504">
    <property type="entry name" value="Peptidase_S1_PA_chymotrypsin"/>
</dbReference>
<protein>
    <submittedName>
        <fullName evidence="4">NACHT domain-containing protein</fullName>
    </submittedName>
</protein>
<dbReference type="PANTHER" id="PTHR46844">
    <property type="entry name" value="SLR5058 PROTEIN"/>
    <property type="match status" value="1"/>
</dbReference>
<dbReference type="EMBL" id="AP035884">
    <property type="protein sequence ID" value="BFP54336.1"/>
    <property type="molecule type" value="Genomic_DNA"/>
</dbReference>
<evidence type="ECO:0000256" key="1">
    <source>
        <dbReference type="ARBA" id="ARBA00022741"/>
    </source>
</evidence>
<dbReference type="Gene3D" id="3.40.50.300">
    <property type="entry name" value="P-loop containing nucleotide triphosphate hydrolases"/>
    <property type="match status" value="1"/>
</dbReference>
<dbReference type="PROSITE" id="PS50837">
    <property type="entry name" value="NACHT"/>
    <property type="match status" value="1"/>
</dbReference>
<dbReference type="SUPFAM" id="SSF52058">
    <property type="entry name" value="L domain-like"/>
    <property type="match status" value="1"/>
</dbReference>
<gene>
    <name evidence="4" type="ORF">SCMC78_41430</name>
</gene>